<feature type="compositionally biased region" description="Polar residues" evidence="1">
    <location>
        <begin position="1"/>
        <end position="29"/>
    </location>
</feature>
<keyword evidence="2" id="KW-1133">Transmembrane helix</keyword>
<keyword evidence="4" id="KW-1185">Reference proteome</keyword>
<dbReference type="AlphaFoldDB" id="A0A0M3KDH5"/>
<accession>A0A0M3KDH5</accession>
<name>A0A0M3KDH5_ANISI</name>
<dbReference type="EMBL" id="UYRR01035496">
    <property type="protein sequence ID" value="VDK64740.1"/>
    <property type="molecule type" value="Genomic_DNA"/>
</dbReference>
<sequence length="92" mass="10908">MSNEFPRQGISTNNKTRNDMTSAERSSSTWRRKQWTQRGWSTTTIADWRPSKAAAYRFVPFIFHFHFMFGFEILFATNNYRQGISTNNTNKM</sequence>
<feature type="transmembrane region" description="Helical" evidence="2">
    <location>
        <begin position="54"/>
        <end position="75"/>
    </location>
</feature>
<dbReference type="Proteomes" id="UP000267096">
    <property type="component" value="Unassembled WGS sequence"/>
</dbReference>
<keyword evidence="2" id="KW-0472">Membrane</keyword>
<evidence type="ECO:0000313" key="5">
    <source>
        <dbReference type="WBParaSite" id="ASIM_0001902801-mRNA-1"/>
    </source>
</evidence>
<proteinExistence type="predicted"/>
<evidence type="ECO:0000313" key="3">
    <source>
        <dbReference type="EMBL" id="VDK64740.1"/>
    </source>
</evidence>
<feature type="region of interest" description="Disordered" evidence="1">
    <location>
        <begin position="1"/>
        <end position="39"/>
    </location>
</feature>
<protein>
    <submittedName>
        <fullName evidence="3 5">Uncharacterized protein</fullName>
    </submittedName>
</protein>
<evidence type="ECO:0000256" key="1">
    <source>
        <dbReference type="SAM" id="MobiDB-lite"/>
    </source>
</evidence>
<dbReference type="WBParaSite" id="ASIM_0001902801-mRNA-1">
    <property type="protein sequence ID" value="ASIM_0001902801-mRNA-1"/>
    <property type="gene ID" value="ASIM_0001902801"/>
</dbReference>
<keyword evidence="2" id="KW-0812">Transmembrane</keyword>
<evidence type="ECO:0000313" key="4">
    <source>
        <dbReference type="Proteomes" id="UP000267096"/>
    </source>
</evidence>
<gene>
    <name evidence="3" type="ORF">ASIM_LOCUS18423</name>
</gene>
<organism evidence="5">
    <name type="scientific">Anisakis simplex</name>
    <name type="common">Herring worm</name>
    <dbReference type="NCBI Taxonomy" id="6269"/>
    <lineage>
        <taxon>Eukaryota</taxon>
        <taxon>Metazoa</taxon>
        <taxon>Ecdysozoa</taxon>
        <taxon>Nematoda</taxon>
        <taxon>Chromadorea</taxon>
        <taxon>Rhabditida</taxon>
        <taxon>Spirurina</taxon>
        <taxon>Ascaridomorpha</taxon>
        <taxon>Ascaridoidea</taxon>
        <taxon>Anisakidae</taxon>
        <taxon>Anisakis</taxon>
        <taxon>Anisakis simplex complex</taxon>
    </lineage>
</organism>
<evidence type="ECO:0000256" key="2">
    <source>
        <dbReference type="SAM" id="Phobius"/>
    </source>
</evidence>
<reference evidence="5" key="1">
    <citation type="submission" date="2017-02" db="UniProtKB">
        <authorList>
            <consortium name="WormBaseParasite"/>
        </authorList>
    </citation>
    <scope>IDENTIFICATION</scope>
</reference>
<reference evidence="3 4" key="2">
    <citation type="submission" date="2018-11" db="EMBL/GenBank/DDBJ databases">
        <authorList>
            <consortium name="Pathogen Informatics"/>
        </authorList>
    </citation>
    <scope>NUCLEOTIDE SEQUENCE [LARGE SCALE GENOMIC DNA]</scope>
</reference>